<dbReference type="Proteomes" id="UP000494165">
    <property type="component" value="Unassembled WGS sequence"/>
</dbReference>
<dbReference type="PANTHER" id="PTHR11257:SF12">
    <property type="entry name" value="EJACULATORY BULB-SPECIFIC PROTEIN 3-RELATED"/>
    <property type="match status" value="1"/>
</dbReference>
<dbReference type="AlphaFoldDB" id="A0A8S1CM96"/>
<dbReference type="SUPFAM" id="SSF100910">
    <property type="entry name" value="Chemosensory protein Csp2"/>
    <property type="match status" value="1"/>
</dbReference>
<keyword evidence="2" id="KW-1185">Reference proteome</keyword>
<proteinExistence type="predicted"/>
<organism evidence="1 2">
    <name type="scientific">Cloeon dipterum</name>
    <dbReference type="NCBI Taxonomy" id="197152"/>
    <lineage>
        <taxon>Eukaryota</taxon>
        <taxon>Metazoa</taxon>
        <taxon>Ecdysozoa</taxon>
        <taxon>Arthropoda</taxon>
        <taxon>Hexapoda</taxon>
        <taxon>Insecta</taxon>
        <taxon>Pterygota</taxon>
        <taxon>Palaeoptera</taxon>
        <taxon>Ephemeroptera</taxon>
        <taxon>Pisciforma</taxon>
        <taxon>Baetidae</taxon>
        <taxon>Cloeon</taxon>
    </lineage>
</organism>
<protein>
    <submittedName>
        <fullName evidence="1">Uncharacterized protein</fullName>
    </submittedName>
</protein>
<dbReference type="OrthoDB" id="6344725at2759"/>
<dbReference type="EMBL" id="CADEPI010000053">
    <property type="protein sequence ID" value="CAB3370583.1"/>
    <property type="molecule type" value="Genomic_DNA"/>
</dbReference>
<dbReference type="Gene3D" id="1.10.2080.10">
    <property type="entry name" value="Insect odorant-binding protein A10/Ejaculatory bulb-specific protein 3"/>
    <property type="match status" value="1"/>
</dbReference>
<dbReference type="InterPro" id="IPR036682">
    <property type="entry name" value="OS_D_A10/PebIII_sf"/>
</dbReference>
<comment type="caution">
    <text evidence="1">The sequence shown here is derived from an EMBL/GenBank/DDBJ whole genome shotgun (WGS) entry which is preliminary data.</text>
</comment>
<reference evidence="1 2" key="1">
    <citation type="submission" date="2020-04" db="EMBL/GenBank/DDBJ databases">
        <authorList>
            <person name="Alioto T."/>
            <person name="Alioto T."/>
            <person name="Gomez Garrido J."/>
        </authorList>
    </citation>
    <scope>NUCLEOTIDE SEQUENCE [LARGE SCALE GENOMIC DNA]</scope>
</reference>
<dbReference type="InterPro" id="IPR005055">
    <property type="entry name" value="A10/PebIII"/>
</dbReference>
<dbReference type="PANTHER" id="PTHR11257">
    <property type="entry name" value="CHEMOSENSORY PROTEIN-RELATED"/>
    <property type="match status" value="1"/>
</dbReference>
<name>A0A8S1CM96_9INSE</name>
<gene>
    <name evidence="1" type="ORF">CLODIP_2_CD08216</name>
</gene>
<accession>A0A8S1CM96</accession>
<evidence type="ECO:0000313" key="2">
    <source>
        <dbReference type="Proteomes" id="UP000494165"/>
    </source>
</evidence>
<evidence type="ECO:0000313" key="1">
    <source>
        <dbReference type="EMBL" id="CAB3370583.1"/>
    </source>
</evidence>
<dbReference type="Pfam" id="PF03392">
    <property type="entry name" value="OS-D"/>
    <property type="match status" value="1"/>
</dbReference>
<sequence length="198" mass="22023">MIIAVWRGDSAQCICKLAAFFMPDARPAKKKSNSKFKARRSLVVPLQITPISCFLASIKVAGSQFAVTSQSANLSLKMKAQLVLFAALVAVAFAQNTYTDKFDNIDLDQILKSDRLILNYYKCLMGTGSCTADGRELKKNLPDALANDCAKCTAKQKLGTEKVLEHLIEKKADLFADLEKKYDPQGDYRKRYNANKKN</sequence>